<dbReference type="Gene3D" id="2.60.40.10">
    <property type="entry name" value="Immunoglobulins"/>
    <property type="match status" value="1"/>
</dbReference>
<dbReference type="NCBIfam" id="TIGR03804">
    <property type="entry name" value="para_beta_helix"/>
    <property type="match status" value="8"/>
</dbReference>
<dbReference type="Pfam" id="PF00041">
    <property type="entry name" value="fn3"/>
    <property type="match status" value="1"/>
</dbReference>
<keyword evidence="4" id="KW-0472">Membrane</keyword>
<dbReference type="InterPro" id="IPR039448">
    <property type="entry name" value="Beta_helix"/>
</dbReference>
<evidence type="ECO:0000313" key="6">
    <source>
        <dbReference type="EMBL" id="ADD08459.1"/>
    </source>
</evidence>
<keyword evidence="4" id="KW-0812">Transmembrane</keyword>
<feature type="transmembrane region" description="Helical" evidence="4">
    <location>
        <begin position="12"/>
        <end position="30"/>
    </location>
</feature>
<dbReference type="InterPro" id="IPR036116">
    <property type="entry name" value="FN3_sf"/>
</dbReference>
<dbReference type="AlphaFoldDB" id="D3TD24"/>
<feature type="transmembrane region" description="Helical" evidence="4">
    <location>
        <begin position="947"/>
        <end position="964"/>
    </location>
</feature>
<dbReference type="InterPro" id="IPR012334">
    <property type="entry name" value="Pectin_lyas_fold"/>
</dbReference>
<evidence type="ECO:0000256" key="4">
    <source>
        <dbReference type="SAM" id="Phobius"/>
    </source>
</evidence>
<dbReference type="PANTHER" id="PTHR22990:SF15">
    <property type="entry name" value="F-BOX ONLY PROTEIN 10"/>
    <property type="match status" value="1"/>
</dbReference>
<dbReference type="InterPro" id="IPR011050">
    <property type="entry name" value="Pectin_lyase_fold/virulence"/>
</dbReference>
<dbReference type="Gene3D" id="2.160.20.10">
    <property type="entry name" value="Single-stranded right-handed beta-helix, Pectin lyase-like"/>
    <property type="match status" value="4"/>
</dbReference>
<proteinExistence type="predicted"/>
<dbReference type="EMBL" id="CP001941">
    <property type="protein sequence ID" value="ADD08459.1"/>
    <property type="molecule type" value="Genomic_DNA"/>
</dbReference>
<evidence type="ECO:0000313" key="7">
    <source>
        <dbReference type="Proteomes" id="UP000001400"/>
    </source>
</evidence>
<keyword evidence="4" id="KW-1133">Transmembrane helix</keyword>
<dbReference type="CDD" id="cd00063">
    <property type="entry name" value="FN3"/>
    <property type="match status" value="1"/>
</dbReference>
<dbReference type="Pfam" id="PF13229">
    <property type="entry name" value="Beta_helix"/>
    <property type="match status" value="3"/>
</dbReference>
<evidence type="ECO:0000256" key="2">
    <source>
        <dbReference type="ARBA" id="ARBA00022737"/>
    </source>
</evidence>
<dbReference type="HOGENOM" id="CLU_012812_0_0_2"/>
<dbReference type="InterPro" id="IPR051550">
    <property type="entry name" value="SCF-Subunits/Alg-Epimerases"/>
</dbReference>
<comment type="pathway">
    <text evidence="1">Protein modification; protein ubiquitination.</text>
</comment>
<dbReference type="InterPro" id="IPR017474">
    <property type="entry name" value="PEF_CTERM_C"/>
</dbReference>
<dbReference type="SUPFAM" id="SSF49265">
    <property type="entry name" value="Fibronectin type III"/>
    <property type="match status" value="1"/>
</dbReference>
<dbReference type="NCBIfam" id="TIGR03024">
    <property type="entry name" value="arch_PEF_CTERM"/>
    <property type="match status" value="1"/>
</dbReference>
<evidence type="ECO:0000259" key="5">
    <source>
        <dbReference type="PROSITE" id="PS50853"/>
    </source>
</evidence>
<evidence type="ECO:0000256" key="1">
    <source>
        <dbReference type="ARBA" id="ARBA00004906"/>
    </source>
</evidence>
<keyword evidence="2" id="KW-0677">Repeat</keyword>
<keyword evidence="3" id="KW-0833">Ubl conjugation pathway</keyword>
<dbReference type="Proteomes" id="UP000001400">
    <property type="component" value="Chromosome"/>
</dbReference>
<protein>
    <submittedName>
        <fullName evidence="6">Fibronectin type III domain protein</fullName>
    </submittedName>
</protein>
<dbReference type="InterPro" id="IPR013783">
    <property type="entry name" value="Ig-like_fold"/>
</dbReference>
<sequence length="972" mass="106610">MVETKSNGVVKVLVISLLLLMIFSGLVVLINGESANSHLQDNKLSKSAIHNAPTPDNSHFSASIENIHLHTQSYHPSRAHHSSHRMPFSKKDFRKLHRNAPYWWSSYRNISMSHREHYPPWLNYSHGFMPPYRFAGWNDNNHSYRNINFKKAKISVDESKYTPHAPIRINSNADFTSANGVIGGSGTKDDPYIISGWDIDAHGAGAAIYIGNTTVYFVVKNCYLHNASYHSDLYFEGDGITLYNVTNGNLENNNCSNNGWDGIGIWYSSNNTISSNICSNNRQQVGINMWSSSNNVISNNTCSNNWVGIGIGSSSNNNRLYGNKLTNDGIVLGGCKETFTTQDILTNNTVNGKPVYYYKNVNMRNATVPENAGQVILGNVSWLKIENLRISNASIAIEIGYSSNITIRNNTCSNNSRDGIGIWSSNNTISNNNCSNNGWDGIEIGSSSNTISNNTCSNNSRDGIGIWSSSNTISNNNCSNNGWDGIEIGSSSNTISNNNCSNNGWDGIGIVWSSNNTISNNTCSNNSRDGIGIWSSSDNVISNNNCSNNGWDGIDIEYSSNNVISNNNCSNNEGSGIAIFVSSNNRLYGNKLANNGIVLWGGKETFTTQDIPTNNTVNGKPVYYYKNVNMRNATVPENAGQVILGNVSWLKIENLRISNASIAIEIGYSSNITIRNNTCSNNGNGIDIEESSSNTISNNTCSNNEGGGIAIWSSSDNVISNNNCSNNGWDGIDIEYSSNNVMRFNLISNNYYYGIYIGFGSGNIIYGNSFYYNHGSGDTYNSSHVQARDGGYDNYWNSSTGIGNYWHDWANNNNSNDKNGDGIVDWPYPIPGWAGAKDYYPLKNPLTPVPKLTPTAPRNLKAQTGMGYVNLTWEQPVGQGTSNISEYKIYRNGTLIATVPATQLWYNDTNVVPGVNYSYYVTAVNSVGESQPSNTVKATPTGAIPEFSSAWIAIITILSLLVVFRRRKVKKT</sequence>
<dbReference type="KEGG" id="abi:Aboo_0648"/>
<gene>
    <name evidence="6" type="ordered locus">Aboo_0648</name>
</gene>
<dbReference type="InterPro" id="IPR022441">
    <property type="entry name" value="Para_beta_helix_rpt-2"/>
</dbReference>
<dbReference type="InterPro" id="IPR003961">
    <property type="entry name" value="FN3_dom"/>
</dbReference>
<dbReference type="SUPFAM" id="SSF51126">
    <property type="entry name" value="Pectin lyase-like"/>
    <property type="match status" value="4"/>
</dbReference>
<reference evidence="6" key="1">
    <citation type="submission" date="2010-02" db="EMBL/GenBank/DDBJ databases">
        <title>Complete sequence of Aciduliprofundum boonei T469.</title>
        <authorList>
            <consortium name="US DOE Joint Genome Institute"/>
            <person name="Lucas S."/>
            <person name="Copeland A."/>
            <person name="Lapidus A."/>
            <person name="Cheng J.-F."/>
            <person name="Bruce D."/>
            <person name="Goodwin L."/>
            <person name="Pitluck S."/>
            <person name="Saunders E."/>
            <person name="Detter J.C."/>
            <person name="Han C."/>
            <person name="Tapia R."/>
            <person name="Land M."/>
            <person name="Hauser L."/>
            <person name="Kyrpides N."/>
            <person name="Mikhailova N."/>
            <person name="Flores G."/>
            <person name="Reysenbach A.-L."/>
            <person name="Woyke T."/>
        </authorList>
    </citation>
    <scope>NUCLEOTIDE SEQUENCE</scope>
    <source>
        <strain evidence="6">T469</strain>
    </source>
</reference>
<dbReference type="SMART" id="SM00060">
    <property type="entry name" value="FN3"/>
    <property type="match status" value="1"/>
</dbReference>
<dbReference type="PANTHER" id="PTHR22990">
    <property type="entry name" value="F-BOX ONLY PROTEIN"/>
    <property type="match status" value="1"/>
</dbReference>
<evidence type="ECO:0000256" key="3">
    <source>
        <dbReference type="ARBA" id="ARBA00022786"/>
    </source>
</evidence>
<dbReference type="SMART" id="SM00710">
    <property type="entry name" value="PbH1"/>
    <property type="match status" value="20"/>
</dbReference>
<keyword evidence="7" id="KW-1185">Reference proteome</keyword>
<accession>D3TD24</accession>
<organism evidence="6 7">
    <name type="scientific">Aciduliprofundum boonei (strain DSM 19572 / T469)</name>
    <dbReference type="NCBI Taxonomy" id="439481"/>
    <lineage>
        <taxon>Archaea</taxon>
        <taxon>Methanobacteriati</taxon>
        <taxon>Thermoplasmatota</taxon>
        <taxon>DHVE2 group</taxon>
        <taxon>Candidatus Aciduliprofundum</taxon>
    </lineage>
</organism>
<dbReference type="PROSITE" id="PS50853">
    <property type="entry name" value="FN3"/>
    <property type="match status" value="1"/>
</dbReference>
<dbReference type="InterPro" id="IPR006626">
    <property type="entry name" value="PbH1"/>
</dbReference>
<name>D3TD24_ACIB4</name>
<feature type="domain" description="Fibronectin type-III" evidence="5">
    <location>
        <begin position="853"/>
        <end position="944"/>
    </location>
</feature>